<evidence type="ECO:0000256" key="6">
    <source>
        <dbReference type="ARBA" id="ARBA00023145"/>
    </source>
</evidence>
<feature type="signal peptide" evidence="8">
    <location>
        <begin position="1"/>
        <end position="16"/>
    </location>
</feature>
<evidence type="ECO:0000256" key="1">
    <source>
        <dbReference type="ARBA" id="ARBA00008455"/>
    </source>
</evidence>
<feature type="domain" description="Peptidase C1A papain C-terminal" evidence="9">
    <location>
        <begin position="78"/>
        <end position="325"/>
    </location>
</feature>
<dbReference type="InterPro" id="IPR038765">
    <property type="entry name" value="Papain-like_cys_pep_sf"/>
</dbReference>
<evidence type="ECO:0000256" key="5">
    <source>
        <dbReference type="ARBA" id="ARBA00022807"/>
    </source>
</evidence>
<dbReference type="InterPro" id="IPR025661">
    <property type="entry name" value="Pept_asp_AS"/>
</dbReference>
<evidence type="ECO:0000256" key="8">
    <source>
        <dbReference type="SAM" id="SignalP"/>
    </source>
</evidence>
<gene>
    <name evidence="10" type="primary">cat-B</name>
</gene>
<evidence type="ECO:0000313" key="10">
    <source>
        <dbReference type="EMBL" id="CAH04630.1"/>
    </source>
</evidence>
<evidence type="ECO:0000256" key="7">
    <source>
        <dbReference type="ARBA" id="ARBA00023157"/>
    </source>
</evidence>
<keyword evidence="4" id="KW-0378">Hydrolase</keyword>
<dbReference type="PROSITE" id="PS00139">
    <property type="entry name" value="THIOL_PROTEASE_CYS"/>
    <property type="match status" value="1"/>
</dbReference>
<reference evidence="10" key="1">
    <citation type="journal article" date="2003" name="Microsc. Res. Tech.">
        <title>Biochemistry and cell biology of silica formation in sponges.</title>
        <authorList>
            <person name="Muller W.E."/>
            <person name="Krasko A."/>
            <person name="Le Pennec G."/>
            <person name="Schroder H.C."/>
        </authorList>
    </citation>
    <scope>NUCLEOTIDE SEQUENCE</scope>
</reference>
<protein>
    <submittedName>
        <fullName evidence="10">Cathepsin B</fullName>
    </submittedName>
</protein>
<dbReference type="PANTHER" id="PTHR12411">
    <property type="entry name" value="CYSTEINE PROTEASE FAMILY C1-RELATED"/>
    <property type="match status" value="1"/>
</dbReference>
<dbReference type="MEROPS" id="C01.060"/>
<dbReference type="Pfam" id="PF08127">
    <property type="entry name" value="Propeptide_C1"/>
    <property type="match status" value="1"/>
</dbReference>
<feature type="chain" id="PRO_5018763399" evidence="8">
    <location>
        <begin position="17"/>
        <end position="331"/>
    </location>
</feature>
<sequence length="331" mass="36328">MLKIAVVAVLLAVASAELLNQQDMSEYINKLGTTWKAGVNKRFEGLSEVDIRRQMGVLQGGPLDIKLPEKDITPLKDVPDMFDARMQWPDCPTIKEIRDQGACGSCWAFGAVESMSDRFCIHFNQSAHISAEDLMACCETCGMGCNGGYLGAAWRYFEHTGLVTGGQYNSKEGCQPYLIASCDHHVVGKKQPCASKEEHTPRCSKTCEAGYDVSFEKDKHFGASAYSVRSSVEAIQTEIMTNGPVEGAFTVYADFPTYKSGVYQHTSGAMLGGHAIRILGWGTENGTPYWLVANSWNEDWGAMGYFKIIRGKDDCGIESQITAGMPKKYMA</sequence>
<keyword evidence="6" id="KW-0865">Zymogen</keyword>
<dbReference type="InterPro" id="IPR000169">
    <property type="entry name" value="Pept_cys_AS"/>
</dbReference>
<evidence type="ECO:0000256" key="3">
    <source>
        <dbReference type="ARBA" id="ARBA00022729"/>
    </source>
</evidence>
<dbReference type="Pfam" id="PF00112">
    <property type="entry name" value="Peptidase_C1"/>
    <property type="match status" value="1"/>
</dbReference>
<dbReference type="AlphaFoldDB" id="Q6A1I2"/>
<accession>Q6A1I2</accession>
<dbReference type="CDD" id="cd02620">
    <property type="entry name" value="Peptidase_C1A_CathepsinB"/>
    <property type="match status" value="1"/>
</dbReference>
<dbReference type="InterPro" id="IPR012599">
    <property type="entry name" value="Propeptide_C1A"/>
</dbReference>
<dbReference type="PRINTS" id="PR00705">
    <property type="entry name" value="PAPAIN"/>
</dbReference>
<dbReference type="GO" id="GO:0004197">
    <property type="term" value="F:cysteine-type endopeptidase activity"/>
    <property type="evidence" value="ECO:0007669"/>
    <property type="project" value="InterPro"/>
</dbReference>
<reference evidence="10" key="2">
    <citation type="submission" date="2004-07" db="EMBL/GenBank/DDBJ databases">
        <authorList>
            <person name="Mueller W.E.G."/>
        </authorList>
    </citation>
    <scope>NUCLEOTIDE SEQUENCE</scope>
</reference>
<organism evidence="10">
    <name type="scientific">Suberites domuncula</name>
    <name type="common">Sponge</name>
    <dbReference type="NCBI Taxonomy" id="55567"/>
    <lineage>
        <taxon>Eukaryota</taxon>
        <taxon>Metazoa</taxon>
        <taxon>Porifera</taxon>
        <taxon>Demospongiae</taxon>
        <taxon>Heteroscleromorpha</taxon>
        <taxon>Suberitida</taxon>
        <taxon>Suberitidae</taxon>
        <taxon>Suberites</taxon>
    </lineage>
</organism>
<evidence type="ECO:0000256" key="4">
    <source>
        <dbReference type="ARBA" id="ARBA00022801"/>
    </source>
</evidence>
<dbReference type="SUPFAM" id="SSF54001">
    <property type="entry name" value="Cysteine proteinases"/>
    <property type="match status" value="1"/>
</dbReference>
<dbReference type="Gene3D" id="3.90.70.10">
    <property type="entry name" value="Cysteine proteinases"/>
    <property type="match status" value="1"/>
</dbReference>
<keyword evidence="2" id="KW-0645">Protease</keyword>
<dbReference type="PROSITE" id="PS00640">
    <property type="entry name" value="THIOL_PROTEASE_ASN"/>
    <property type="match status" value="1"/>
</dbReference>
<evidence type="ECO:0000259" key="9">
    <source>
        <dbReference type="SMART" id="SM00645"/>
    </source>
</evidence>
<dbReference type="GO" id="GO:0006508">
    <property type="term" value="P:proteolysis"/>
    <property type="evidence" value="ECO:0007669"/>
    <property type="project" value="UniProtKB-KW"/>
</dbReference>
<keyword evidence="3 8" id="KW-0732">Signal</keyword>
<dbReference type="PROSITE" id="PS00639">
    <property type="entry name" value="THIOL_PROTEASE_HIS"/>
    <property type="match status" value="1"/>
</dbReference>
<name>Q6A1I2_SUBDO</name>
<dbReference type="SMART" id="SM00645">
    <property type="entry name" value="Pept_C1"/>
    <property type="match status" value="1"/>
</dbReference>
<comment type="similarity">
    <text evidence="1">Belongs to the peptidase C1 family.</text>
</comment>
<dbReference type="InterPro" id="IPR013128">
    <property type="entry name" value="Peptidase_C1A"/>
</dbReference>
<dbReference type="EMBL" id="AJ784222">
    <property type="protein sequence ID" value="CAH04630.1"/>
    <property type="molecule type" value="mRNA"/>
</dbReference>
<dbReference type="FunFam" id="3.90.70.10:FF:000031">
    <property type="entry name" value="Cathepsin B"/>
    <property type="match status" value="1"/>
</dbReference>
<evidence type="ECO:0000256" key="2">
    <source>
        <dbReference type="ARBA" id="ARBA00022670"/>
    </source>
</evidence>
<dbReference type="InterPro" id="IPR000668">
    <property type="entry name" value="Peptidase_C1A_C"/>
</dbReference>
<keyword evidence="7" id="KW-1015">Disulfide bond</keyword>
<dbReference type="InterPro" id="IPR025660">
    <property type="entry name" value="Pept_his_AS"/>
</dbReference>
<proteinExistence type="evidence at transcript level"/>
<keyword evidence="5" id="KW-0788">Thiol protease</keyword>